<dbReference type="OrthoDB" id="27298at2759"/>
<evidence type="ECO:0000256" key="5">
    <source>
        <dbReference type="ARBA" id="ARBA00023242"/>
    </source>
</evidence>
<dbReference type="GO" id="GO:0071051">
    <property type="term" value="P:poly(A)-dependent snoRNA 3'-end processing"/>
    <property type="evidence" value="ECO:0007669"/>
    <property type="project" value="TreeGrafter"/>
</dbReference>
<dbReference type="PANTHER" id="PTHR11953">
    <property type="entry name" value="EXOSOME COMPLEX COMPONENT"/>
    <property type="match status" value="1"/>
</dbReference>
<dbReference type="InterPro" id="IPR020568">
    <property type="entry name" value="Ribosomal_Su5_D2-typ_SF"/>
</dbReference>
<evidence type="ECO:0000256" key="3">
    <source>
        <dbReference type="ARBA" id="ARBA00022552"/>
    </source>
</evidence>
<keyword evidence="4" id="KW-0271">Exosome</keyword>
<gene>
    <name evidence="7" type="ORF">NA57DRAFT_70638</name>
</gene>
<dbReference type="InterPro" id="IPR027408">
    <property type="entry name" value="PNPase/RNase_PH_dom_sf"/>
</dbReference>
<keyword evidence="5" id="KW-0539">Nucleus</keyword>
<feature type="domain" description="Exoribonuclease phosphorolytic" evidence="6">
    <location>
        <begin position="7"/>
        <end position="131"/>
    </location>
</feature>
<evidence type="ECO:0000313" key="7">
    <source>
        <dbReference type="EMBL" id="KAF2104433.1"/>
    </source>
</evidence>
<evidence type="ECO:0000256" key="4">
    <source>
        <dbReference type="ARBA" id="ARBA00022835"/>
    </source>
</evidence>
<organism evidence="7 8">
    <name type="scientific">Rhizodiscina lignyota</name>
    <dbReference type="NCBI Taxonomy" id="1504668"/>
    <lineage>
        <taxon>Eukaryota</taxon>
        <taxon>Fungi</taxon>
        <taxon>Dikarya</taxon>
        <taxon>Ascomycota</taxon>
        <taxon>Pezizomycotina</taxon>
        <taxon>Dothideomycetes</taxon>
        <taxon>Pleosporomycetidae</taxon>
        <taxon>Aulographales</taxon>
        <taxon>Rhizodiscinaceae</taxon>
        <taxon>Rhizodiscina</taxon>
    </lineage>
</organism>
<protein>
    <recommendedName>
        <fullName evidence="6">Exoribonuclease phosphorolytic domain-containing protein</fullName>
    </recommendedName>
</protein>
<dbReference type="GO" id="GO:0000176">
    <property type="term" value="C:nuclear exosome (RNase complex)"/>
    <property type="evidence" value="ECO:0007669"/>
    <property type="project" value="UniProtKB-ARBA"/>
</dbReference>
<dbReference type="SUPFAM" id="SSF54211">
    <property type="entry name" value="Ribosomal protein S5 domain 2-like"/>
    <property type="match status" value="1"/>
</dbReference>
<dbReference type="GO" id="GO:0016075">
    <property type="term" value="P:rRNA catabolic process"/>
    <property type="evidence" value="ECO:0007669"/>
    <property type="project" value="TreeGrafter"/>
</dbReference>
<dbReference type="GO" id="GO:0006364">
    <property type="term" value="P:rRNA processing"/>
    <property type="evidence" value="ECO:0007669"/>
    <property type="project" value="UniProtKB-KW"/>
</dbReference>
<dbReference type="GO" id="GO:0000177">
    <property type="term" value="C:cytoplasmic exosome (RNase complex)"/>
    <property type="evidence" value="ECO:0007669"/>
    <property type="project" value="TreeGrafter"/>
</dbReference>
<keyword evidence="8" id="KW-1185">Reference proteome</keyword>
<keyword evidence="3" id="KW-0698">rRNA processing</keyword>
<dbReference type="PANTHER" id="PTHR11953:SF1">
    <property type="entry name" value="EXOSOME COMPLEX COMPONENT RRP46"/>
    <property type="match status" value="1"/>
</dbReference>
<comment type="similarity">
    <text evidence="2">Belongs to the RNase PH family.</text>
</comment>
<dbReference type="GO" id="GO:0005730">
    <property type="term" value="C:nucleolus"/>
    <property type="evidence" value="ECO:0007669"/>
    <property type="project" value="TreeGrafter"/>
</dbReference>
<evidence type="ECO:0000259" key="6">
    <source>
        <dbReference type="Pfam" id="PF01138"/>
    </source>
</evidence>
<comment type="subcellular location">
    <subcellularLocation>
        <location evidence="1">Nucleus</location>
    </subcellularLocation>
</comment>
<evidence type="ECO:0000313" key="8">
    <source>
        <dbReference type="Proteomes" id="UP000799772"/>
    </source>
</evidence>
<evidence type="ECO:0000256" key="1">
    <source>
        <dbReference type="ARBA" id="ARBA00004123"/>
    </source>
</evidence>
<dbReference type="InterPro" id="IPR050080">
    <property type="entry name" value="RNase_PH"/>
</dbReference>
<comment type="caution">
    <text evidence="7">The sequence shown here is derived from an EMBL/GenBank/DDBJ whole genome shotgun (WGS) entry which is preliminary data.</text>
</comment>
<dbReference type="GO" id="GO:0003723">
    <property type="term" value="F:RNA binding"/>
    <property type="evidence" value="ECO:0007669"/>
    <property type="project" value="TreeGrafter"/>
</dbReference>
<proteinExistence type="inferred from homology"/>
<dbReference type="GO" id="GO:0034475">
    <property type="term" value="P:U4 snRNA 3'-end processing"/>
    <property type="evidence" value="ECO:0007669"/>
    <property type="project" value="TreeGrafter"/>
</dbReference>
<dbReference type="GO" id="GO:0071028">
    <property type="term" value="P:nuclear mRNA surveillance"/>
    <property type="evidence" value="ECO:0007669"/>
    <property type="project" value="TreeGrafter"/>
</dbReference>
<accession>A0A9P4IQX2</accession>
<dbReference type="InterPro" id="IPR001247">
    <property type="entry name" value="ExoRNase_PH_dom1"/>
</dbReference>
<reference evidence="7" key="1">
    <citation type="journal article" date="2020" name="Stud. Mycol.">
        <title>101 Dothideomycetes genomes: a test case for predicting lifestyles and emergence of pathogens.</title>
        <authorList>
            <person name="Haridas S."/>
            <person name="Albert R."/>
            <person name="Binder M."/>
            <person name="Bloem J."/>
            <person name="Labutti K."/>
            <person name="Salamov A."/>
            <person name="Andreopoulos B."/>
            <person name="Baker S."/>
            <person name="Barry K."/>
            <person name="Bills G."/>
            <person name="Bluhm B."/>
            <person name="Cannon C."/>
            <person name="Castanera R."/>
            <person name="Culley D."/>
            <person name="Daum C."/>
            <person name="Ezra D."/>
            <person name="Gonzalez J."/>
            <person name="Henrissat B."/>
            <person name="Kuo A."/>
            <person name="Liang C."/>
            <person name="Lipzen A."/>
            <person name="Lutzoni F."/>
            <person name="Magnuson J."/>
            <person name="Mondo S."/>
            <person name="Nolan M."/>
            <person name="Ohm R."/>
            <person name="Pangilinan J."/>
            <person name="Park H.-J."/>
            <person name="Ramirez L."/>
            <person name="Alfaro M."/>
            <person name="Sun H."/>
            <person name="Tritt A."/>
            <person name="Yoshinaga Y."/>
            <person name="Zwiers L.-H."/>
            <person name="Turgeon B."/>
            <person name="Goodwin S."/>
            <person name="Spatafora J."/>
            <person name="Crous P."/>
            <person name="Grigoriev I."/>
        </authorList>
    </citation>
    <scope>NUCLEOTIDE SEQUENCE</scope>
    <source>
        <strain evidence="7">CBS 133067</strain>
    </source>
</reference>
<sequence length="253" mass="27537">MAVPEATLSHLNRADGSATYSSNGYTVVGAVNGPIEVQRRDELPEEAAIEVNIRPAVGVGSTKERYLESILQSTLRRIILTHTFPRTLIQLTLQVVNTPAPFDCPFTSSPLPLLPALLETAMLALLSASLPLASTYTSVGLALAMPSPVKKKASLSATAIMPIDDKALEQASSIHVFAFTADGDLLVAESEGLFAPEYWEHAYDRALELCIGSKDGRAEGEMVVEGEPEDRNESQWLRSVMQEKAEQEQRWKT</sequence>
<dbReference type="Gene3D" id="3.30.230.70">
    <property type="entry name" value="GHMP Kinase, N-terminal domain"/>
    <property type="match status" value="1"/>
</dbReference>
<dbReference type="AlphaFoldDB" id="A0A9P4IQX2"/>
<dbReference type="EMBL" id="ML978121">
    <property type="protein sequence ID" value="KAF2104433.1"/>
    <property type="molecule type" value="Genomic_DNA"/>
</dbReference>
<dbReference type="Pfam" id="PF01138">
    <property type="entry name" value="RNase_PH"/>
    <property type="match status" value="1"/>
</dbReference>
<dbReference type="Proteomes" id="UP000799772">
    <property type="component" value="Unassembled WGS sequence"/>
</dbReference>
<name>A0A9P4IQX2_9PEZI</name>
<evidence type="ECO:0000256" key="2">
    <source>
        <dbReference type="ARBA" id="ARBA00006678"/>
    </source>
</evidence>